<reference evidence="1" key="1">
    <citation type="submission" date="2021-02" db="EMBL/GenBank/DDBJ databases">
        <authorList>
            <person name="Nowell W R."/>
        </authorList>
    </citation>
    <scope>NUCLEOTIDE SEQUENCE</scope>
</reference>
<gene>
    <name evidence="1" type="ORF">OVN521_LOCUS22423</name>
</gene>
<organism evidence="1 2">
    <name type="scientific">Rotaria magnacalcarata</name>
    <dbReference type="NCBI Taxonomy" id="392030"/>
    <lineage>
        <taxon>Eukaryota</taxon>
        <taxon>Metazoa</taxon>
        <taxon>Spiralia</taxon>
        <taxon>Gnathifera</taxon>
        <taxon>Rotifera</taxon>
        <taxon>Eurotatoria</taxon>
        <taxon>Bdelloidea</taxon>
        <taxon>Philodinida</taxon>
        <taxon>Philodinidae</taxon>
        <taxon>Rotaria</taxon>
    </lineage>
</organism>
<proteinExistence type="predicted"/>
<accession>A0A819WV38</accession>
<protein>
    <submittedName>
        <fullName evidence="1">Uncharacterized protein</fullName>
    </submittedName>
</protein>
<evidence type="ECO:0000313" key="1">
    <source>
        <dbReference type="EMBL" id="CAF4129393.1"/>
    </source>
</evidence>
<dbReference type="AlphaFoldDB" id="A0A819WV38"/>
<evidence type="ECO:0000313" key="2">
    <source>
        <dbReference type="Proteomes" id="UP000663866"/>
    </source>
</evidence>
<dbReference type="EMBL" id="CAJOBG010004863">
    <property type="protein sequence ID" value="CAF4129393.1"/>
    <property type="molecule type" value="Genomic_DNA"/>
</dbReference>
<keyword evidence="2" id="KW-1185">Reference proteome</keyword>
<comment type="caution">
    <text evidence="1">The sequence shown here is derived from an EMBL/GenBank/DDBJ whole genome shotgun (WGS) entry which is preliminary data.</text>
</comment>
<sequence length="70" mass="7962">MSSNDCLNNYLTSCSTTVDLQFETKLCFTLFRFGRTTGSTTKSSNNRLNNKHSRTNYSTINVVVEQLTQE</sequence>
<name>A0A819WV38_9BILA</name>
<dbReference type="Proteomes" id="UP000663866">
    <property type="component" value="Unassembled WGS sequence"/>
</dbReference>